<dbReference type="InterPro" id="IPR039420">
    <property type="entry name" value="WalR-like"/>
</dbReference>
<dbReference type="SMART" id="SM00448">
    <property type="entry name" value="REC"/>
    <property type="match status" value="1"/>
</dbReference>
<feature type="domain" description="HTH luxR-type" evidence="4">
    <location>
        <begin position="170"/>
        <end position="235"/>
    </location>
</feature>
<dbReference type="InterPro" id="IPR001789">
    <property type="entry name" value="Sig_transdc_resp-reg_receiver"/>
</dbReference>
<accession>A0A9Q6WN25</accession>
<dbReference type="EMBL" id="CP015959">
    <property type="protein sequence ID" value="QLB64548.1"/>
    <property type="molecule type" value="Genomic_DNA"/>
</dbReference>
<dbReference type="PROSITE" id="PS50043">
    <property type="entry name" value="HTH_LUXR_2"/>
    <property type="match status" value="1"/>
</dbReference>
<evidence type="ECO:0000256" key="3">
    <source>
        <dbReference type="PROSITE-ProRule" id="PRU00169"/>
    </source>
</evidence>
<dbReference type="Gene3D" id="3.40.50.2300">
    <property type="match status" value="1"/>
</dbReference>
<protein>
    <submittedName>
        <fullName evidence="6">DNA-binding response regulator</fullName>
    </submittedName>
</protein>
<dbReference type="GO" id="GO:0000160">
    <property type="term" value="P:phosphorelay signal transduction system"/>
    <property type="evidence" value="ECO:0007669"/>
    <property type="project" value="InterPro"/>
</dbReference>
<evidence type="ECO:0000313" key="7">
    <source>
        <dbReference type="Proteomes" id="UP000509548"/>
    </source>
</evidence>
<dbReference type="CDD" id="cd17535">
    <property type="entry name" value="REC_NarL-like"/>
    <property type="match status" value="1"/>
</dbReference>
<dbReference type="InterPro" id="IPR016032">
    <property type="entry name" value="Sig_transdc_resp-reg_C-effctor"/>
</dbReference>
<evidence type="ECO:0000256" key="1">
    <source>
        <dbReference type="ARBA" id="ARBA00022553"/>
    </source>
</evidence>
<dbReference type="Pfam" id="PF00072">
    <property type="entry name" value="Response_reg"/>
    <property type="match status" value="1"/>
</dbReference>
<dbReference type="SUPFAM" id="SSF46894">
    <property type="entry name" value="C-terminal effector domain of the bipartite response regulators"/>
    <property type="match status" value="1"/>
</dbReference>
<feature type="domain" description="Response regulatory" evidence="5">
    <location>
        <begin position="25"/>
        <end position="145"/>
    </location>
</feature>
<proteinExistence type="predicted"/>
<dbReference type="GO" id="GO:0003677">
    <property type="term" value="F:DNA binding"/>
    <property type="evidence" value="ECO:0007669"/>
    <property type="project" value="UniProtKB-KW"/>
</dbReference>
<dbReference type="AlphaFoldDB" id="A0A9Q6WN25"/>
<dbReference type="Proteomes" id="UP000509548">
    <property type="component" value="Chromosome 2"/>
</dbReference>
<organism evidence="6 7">
    <name type="scientific">Paraburkholderia caribensis</name>
    <dbReference type="NCBI Taxonomy" id="75105"/>
    <lineage>
        <taxon>Bacteria</taxon>
        <taxon>Pseudomonadati</taxon>
        <taxon>Pseudomonadota</taxon>
        <taxon>Betaproteobacteria</taxon>
        <taxon>Burkholderiales</taxon>
        <taxon>Burkholderiaceae</taxon>
        <taxon>Paraburkholderia</taxon>
    </lineage>
</organism>
<keyword evidence="2 6" id="KW-0238">DNA-binding</keyword>
<evidence type="ECO:0000259" key="5">
    <source>
        <dbReference type="PROSITE" id="PS50110"/>
    </source>
</evidence>
<gene>
    <name evidence="6" type="ORF">A9O66_18950</name>
</gene>
<keyword evidence="1 3" id="KW-0597">Phosphoprotein</keyword>
<evidence type="ECO:0000256" key="2">
    <source>
        <dbReference type="ARBA" id="ARBA00023125"/>
    </source>
</evidence>
<dbReference type="PANTHER" id="PTHR43214">
    <property type="entry name" value="TWO-COMPONENT RESPONSE REGULATOR"/>
    <property type="match status" value="1"/>
</dbReference>
<dbReference type="GO" id="GO:0006355">
    <property type="term" value="P:regulation of DNA-templated transcription"/>
    <property type="evidence" value="ECO:0007669"/>
    <property type="project" value="InterPro"/>
</dbReference>
<reference evidence="6 7" key="1">
    <citation type="journal article" date="2014" name="Genome Announc.">
        <title>Draft Genome Sequence of the Haloacid-Degrading Burkholderia caribensis Strain MBA4.</title>
        <authorList>
            <person name="Pan Y."/>
            <person name="Kong K.F."/>
            <person name="Tsang J.S."/>
        </authorList>
    </citation>
    <scope>NUCLEOTIDE SEQUENCE [LARGE SCALE GENOMIC DNA]</scope>
    <source>
        <strain evidence="6 7">852011</strain>
    </source>
</reference>
<evidence type="ECO:0000259" key="4">
    <source>
        <dbReference type="PROSITE" id="PS50043"/>
    </source>
</evidence>
<dbReference type="InterPro" id="IPR011006">
    <property type="entry name" value="CheY-like_superfamily"/>
</dbReference>
<dbReference type="InterPro" id="IPR058245">
    <property type="entry name" value="NreC/VraR/RcsB-like_REC"/>
</dbReference>
<dbReference type="SMART" id="SM00421">
    <property type="entry name" value="HTH_LUXR"/>
    <property type="match status" value="1"/>
</dbReference>
<dbReference type="PANTHER" id="PTHR43214:SF17">
    <property type="entry name" value="TRANSCRIPTIONAL REGULATORY PROTEIN RCSB"/>
    <property type="match status" value="1"/>
</dbReference>
<evidence type="ECO:0000313" key="6">
    <source>
        <dbReference type="EMBL" id="QLB64548.1"/>
    </source>
</evidence>
<dbReference type="Pfam" id="PF00196">
    <property type="entry name" value="GerE"/>
    <property type="match status" value="1"/>
</dbReference>
<sequence>MDVPPTLSSFPIMNATRIDAARDFRIAIADDHPVIRHAVINALSSMPGYNVDAAARSGNELLQVLSDGNWDLIITDLTMGTARNDIDGLALIARLRKRHPDIPVVVFTMLANDDVLIRVSRSGVAGIVDKREGVDEFRIAAHEVMQHRRPYFSANIRARLRHHRPQGNEKDSGKPVLTKKEMDVIRLFASGASLTEIAQQVNRSVSTVATQKSTAMKKLQLATNADLVKYSQLNGLI</sequence>
<dbReference type="CDD" id="cd06170">
    <property type="entry name" value="LuxR_C_like"/>
    <property type="match status" value="1"/>
</dbReference>
<dbReference type="PRINTS" id="PR00038">
    <property type="entry name" value="HTHLUXR"/>
</dbReference>
<dbReference type="InterPro" id="IPR000792">
    <property type="entry name" value="Tscrpt_reg_LuxR_C"/>
</dbReference>
<dbReference type="PROSITE" id="PS50110">
    <property type="entry name" value="RESPONSE_REGULATORY"/>
    <property type="match status" value="1"/>
</dbReference>
<feature type="modified residue" description="4-aspartylphosphate" evidence="3">
    <location>
        <position position="76"/>
    </location>
</feature>
<name>A0A9Q6WN25_9BURK</name>
<dbReference type="SUPFAM" id="SSF52172">
    <property type="entry name" value="CheY-like"/>
    <property type="match status" value="1"/>
</dbReference>